<evidence type="ECO:0000256" key="4">
    <source>
        <dbReference type="ARBA" id="ARBA00022741"/>
    </source>
</evidence>
<dbReference type="Pfam" id="PF03793">
    <property type="entry name" value="PASTA"/>
    <property type="match status" value="3"/>
</dbReference>
<sequence length="660" mass="73765">METGYVLNGRYKIVNVLGEGGMANVYVAYDLILKRSVAVKLLRLDMRDDPTAVRRFQDEAMSLTELTDPHIVMIYDIGEEDGNQYLVMEYVKGMDLKQYIKQEYPFSLTRVLEIMQQILQAVGDAHQHGIIHRDLKPQNILIDQEGNVKITDFGIALAVSSSTLTKTNTVMGSVHYISPEQARGSIVTKQADIYSLGIILFEMLTGHVPYRGENAVSIIMKHYKEAMPSVRQEEPNVPQALENVVFHATAKDLRDRYTTVEQMAGDLRTCLSPGRANESKWLPSFENDDETKVLLPPSDSELSDKDQSLADEGFDQDQISKKTKKKWSKKKRWLFVLSFLLVLLVGTGLSYAMIPKDTSVPQLKGMTTSEATESLKDANLKLGKVTKKYNNTYYFGQVIRTRPKAKTEIKEGTLVDVEISKGPKKEKFGDYTGQKYSQVKKELKKRGVTVQSEKVFSQKIPKGEIKSQSISAKKKVVMGETAVTFQVSQGAKSFELRDLLNYTLKSAQDYADEKGLTLNVTRENSDKYDEGIVMQQEPAAGTVLNQGDTISVTISDGAKEESSAESSSSSSSSSSLADSTSKFAVSVKLPFEETNQGKSNKVQIYISDKSHQIKNIYQTLDITGDREVQIPFELEDGKKGAYKIVRDGQVIEEKDDVTQE</sequence>
<dbReference type="InterPro" id="IPR011009">
    <property type="entry name" value="Kinase-like_dom_sf"/>
</dbReference>
<dbReference type="PANTHER" id="PTHR43289:SF34">
    <property type="entry name" value="SERINE_THREONINE-PROTEIN KINASE YBDM-RELATED"/>
    <property type="match status" value="1"/>
</dbReference>
<reference evidence="14 15" key="1">
    <citation type="journal article" date="2015" name="Genome Announc.">
        <title>Expanding the biotechnology potential of lactobacilli through comparative genomics of 213 strains and associated genera.</title>
        <authorList>
            <person name="Sun Z."/>
            <person name="Harris H.M."/>
            <person name="McCann A."/>
            <person name="Guo C."/>
            <person name="Argimon S."/>
            <person name="Zhang W."/>
            <person name="Yang X."/>
            <person name="Jeffery I.B."/>
            <person name="Cooney J.C."/>
            <person name="Kagawa T.F."/>
            <person name="Liu W."/>
            <person name="Song Y."/>
            <person name="Salvetti E."/>
            <person name="Wrobel A."/>
            <person name="Rasinkangas P."/>
            <person name="Parkhill J."/>
            <person name="Rea M.C."/>
            <person name="O'Sullivan O."/>
            <person name="Ritari J."/>
            <person name="Douillard F.P."/>
            <person name="Paul Ross R."/>
            <person name="Yang R."/>
            <person name="Briner A.E."/>
            <person name="Felis G.E."/>
            <person name="de Vos W.M."/>
            <person name="Barrangou R."/>
            <person name="Klaenhammer T.R."/>
            <person name="Caufield P.W."/>
            <person name="Cui Y."/>
            <person name="Zhang H."/>
            <person name="O'Toole P.W."/>
        </authorList>
    </citation>
    <scope>NUCLEOTIDE SEQUENCE [LARGE SCALE GENOMIC DNA]</scope>
    <source>
        <strain evidence="14 15">DSM 15353</strain>
    </source>
</reference>
<keyword evidence="11" id="KW-0472">Membrane</keyword>
<dbReference type="PATRIC" id="fig|89059.3.peg.1468"/>
<dbReference type="SMART" id="SM00740">
    <property type="entry name" value="PASTA"/>
    <property type="match status" value="3"/>
</dbReference>
<dbReference type="Pfam" id="PF00069">
    <property type="entry name" value="Pkinase"/>
    <property type="match status" value="1"/>
</dbReference>
<keyword evidence="4 9" id="KW-0547">Nucleotide-binding</keyword>
<gene>
    <name evidence="14" type="ORF">IV43_GL001366</name>
</gene>
<keyword evidence="2" id="KW-0723">Serine/threonine-protein kinase</keyword>
<dbReference type="PROSITE" id="PS00107">
    <property type="entry name" value="PROTEIN_KINASE_ATP"/>
    <property type="match status" value="1"/>
</dbReference>
<comment type="caution">
    <text evidence="14">The sequence shown here is derived from an EMBL/GenBank/DDBJ whole genome shotgun (WGS) entry which is preliminary data.</text>
</comment>
<dbReference type="InterPro" id="IPR005543">
    <property type="entry name" value="PASTA_dom"/>
</dbReference>
<dbReference type="InterPro" id="IPR017441">
    <property type="entry name" value="Protein_kinase_ATP_BS"/>
</dbReference>
<keyword evidence="11" id="KW-0812">Transmembrane</keyword>
<dbReference type="PROSITE" id="PS50011">
    <property type="entry name" value="PROTEIN_KINASE_DOM"/>
    <property type="match status" value="1"/>
</dbReference>
<evidence type="ECO:0000256" key="9">
    <source>
        <dbReference type="PROSITE-ProRule" id="PRU10141"/>
    </source>
</evidence>
<feature type="binding site" evidence="9">
    <location>
        <position position="40"/>
    </location>
    <ligand>
        <name>ATP</name>
        <dbReference type="ChEBI" id="CHEBI:30616"/>
    </ligand>
</feature>
<evidence type="ECO:0000259" key="13">
    <source>
        <dbReference type="PROSITE" id="PS51178"/>
    </source>
</evidence>
<dbReference type="SUPFAM" id="SSF56112">
    <property type="entry name" value="Protein kinase-like (PK-like)"/>
    <property type="match status" value="1"/>
</dbReference>
<evidence type="ECO:0000256" key="5">
    <source>
        <dbReference type="ARBA" id="ARBA00022777"/>
    </source>
</evidence>
<evidence type="ECO:0000313" key="15">
    <source>
        <dbReference type="Proteomes" id="UP000051491"/>
    </source>
</evidence>
<keyword evidence="5 14" id="KW-0418">Kinase</keyword>
<feature type="domain" description="PASTA" evidence="13">
    <location>
        <begin position="422"/>
        <end position="489"/>
    </location>
</feature>
<dbReference type="Gene3D" id="3.30.200.20">
    <property type="entry name" value="Phosphorylase Kinase, domain 1"/>
    <property type="match status" value="1"/>
</dbReference>
<feature type="region of interest" description="Disordered" evidence="10">
    <location>
        <begin position="555"/>
        <end position="577"/>
    </location>
</feature>
<dbReference type="STRING" id="89059.LAC1533_1026"/>
<evidence type="ECO:0000256" key="2">
    <source>
        <dbReference type="ARBA" id="ARBA00022527"/>
    </source>
</evidence>
<feature type="domain" description="PASTA" evidence="13">
    <location>
        <begin position="490"/>
        <end position="556"/>
    </location>
</feature>
<feature type="compositionally biased region" description="Low complexity" evidence="10">
    <location>
        <begin position="564"/>
        <end position="575"/>
    </location>
</feature>
<dbReference type="PROSITE" id="PS00108">
    <property type="entry name" value="PROTEIN_KINASE_ST"/>
    <property type="match status" value="1"/>
</dbReference>
<dbReference type="EC" id="2.7.11.1" evidence="1"/>
<accession>A0A0R2KAR0</accession>
<dbReference type="OrthoDB" id="9788659at2"/>
<protein>
    <recommendedName>
        <fullName evidence="1">non-specific serine/threonine protein kinase</fullName>
        <ecNumber evidence="1">2.7.11.1</ecNumber>
    </recommendedName>
</protein>
<feature type="transmembrane region" description="Helical" evidence="11">
    <location>
        <begin position="333"/>
        <end position="354"/>
    </location>
</feature>
<evidence type="ECO:0000256" key="10">
    <source>
        <dbReference type="SAM" id="MobiDB-lite"/>
    </source>
</evidence>
<dbReference type="Gene3D" id="2.60.40.2560">
    <property type="match status" value="1"/>
</dbReference>
<dbReference type="CDD" id="cd06577">
    <property type="entry name" value="PASTA_pknB"/>
    <property type="match status" value="3"/>
</dbReference>
<dbReference type="GO" id="GO:0005524">
    <property type="term" value="F:ATP binding"/>
    <property type="evidence" value="ECO:0007669"/>
    <property type="project" value="UniProtKB-UniRule"/>
</dbReference>
<dbReference type="NCBIfam" id="NF033483">
    <property type="entry name" value="PknB_PASTA_kin"/>
    <property type="match status" value="1"/>
</dbReference>
<dbReference type="Proteomes" id="UP000051491">
    <property type="component" value="Unassembled WGS sequence"/>
</dbReference>
<dbReference type="EMBL" id="JQBK01000039">
    <property type="protein sequence ID" value="KRN83738.1"/>
    <property type="molecule type" value="Genomic_DNA"/>
</dbReference>
<dbReference type="GO" id="GO:0004674">
    <property type="term" value="F:protein serine/threonine kinase activity"/>
    <property type="evidence" value="ECO:0007669"/>
    <property type="project" value="UniProtKB-KW"/>
</dbReference>
<dbReference type="FunFam" id="1.10.510.10:FF:000021">
    <property type="entry name" value="Serine/threonine protein kinase"/>
    <property type="match status" value="1"/>
</dbReference>
<evidence type="ECO:0000256" key="3">
    <source>
        <dbReference type="ARBA" id="ARBA00022679"/>
    </source>
</evidence>
<comment type="catalytic activity">
    <reaction evidence="8">
        <text>L-seryl-[protein] + ATP = O-phospho-L-seryl-[protein] + ADP + H(+)</text>
        <dbReference type="Rhea" id="RHEA:17989"/>
        <dbReference type="Rhea" id="RHEA-COMP:9863"/>
        <dbReference type="Rhea" id="RHEA-COMP:11604"/>
        <dbReference type="ChEBI" id="CHEBI:15378"/>
        <dbReference type="ChEBI" id="CHEBI:29999"/>
        <dbReference type="ChEBI" id="CHEBI:30616"/>
        <dbReference type="ChEBI" id="CHEBI:83421"/>
        <dbReference type="ChEBI" id="CHEBI:456216"/>
        <dbReference type="EC" id="2.7.11.1"/>
    </reaction>
</comment>
<dbReference type="FunFam" id="3.30.200.20:FF:000035">
    <property type="entry name" value="Serine/threonine protein kinase Stk1"/>
    <property type="match status" value="1"/>
</dbReference>
<dbReference type="SMART" id="SM00220">
    <property type="entry name" value="S_TKc"/>
    <property type="match status" value="1"/>
</dbReference>
<evidence type="ECO:0000256" key="11">
    <source>
        <dbReference type="SAM" id="Phobius"/>
    </source>
</evidence>
<name>A0A0R2KAR0_9LACO</name>
<dbReference type="Pfam" id="PF21160">
    <property type="entry name" value="PrkC-like_PASTA-like"/>
    <property type="match status" value="1"/>
</dbReference>
<dbReference type="InterPro" id="IPR008271">
    <property type="entry name" value="Ser/Thr_kinase_AS"/>
</dbReference>
<keyword evidence="11" id="KW-1133">Transmembrane helix</keyword>
<proteinExistence type="predicted"/>
<keyword evidence="3" id="KW-0808">Transferase</keyword>
<evidence type="ECO:0000259" key="12">
    <source>
        <dbReference type="PROSITE" id="PS50011"/>
    </source>
</evidence>
<dbReference type="Gene3D" id="1.10.510.10">
    <property type="entry name" value="Transferase(Phosphotransferase) domain 1"/>
    <property type="match status" value="1"/>
</dbReference>
<organism evidence="14 15">
    <name type="scientific">Ligilactobacillus acidipiscis</name>
    <dbReference type="NCBI Taxonomy" id="89059"/>
    <lineage>
        <taxon>Bacteria</taxon>
        <taxon>Bacillati</taxon>
        <taxon>Bacillota</taxon>
        <taxon>Bacilli</taxon>
        <taxon>Lactobacillales</taxon>
        <taxon>Lactobacillaceae</taxon>
        <taxon>Ligilactobacillus</taxon>
    </lineage>
</organism>
<dbReference type="AlphaFoldDB" id="A0A0R2KAR0"/>
<evidence type="ECO:0000256" key="7">
    <source>
        <dbReference type="ARBA" id="ARBA00047899"/>
    </source>
</evidence>
<evidence type="ECO:0000256" key="8">
    <source>
        <dbReference type="ARBA" id="ARBA00048679"/>
    </source>
</evidence>
<feature type="domain" description="PASTA" evidence="13">
    <location>
        <begin position="354"/>
        <end position="421"/>
    </location>
</feature>
<dbReference type="Gene3D" id="3.30.10.20">
    <property type="match status" value="3"/>
</dbReference>
<comment type="catalytic activity">
    <reaction evidence="7">
        <text>L-threonyl-[protein] + ATP = O-phospho-L-threonyl-[protein] + ADP + H(+)</text>
        <dbReference type="Rhea" id="RHEA:46608"/>
        <dbReference type="Rhea" id="RHEA-COMP:11060"/>
        <dbReference type="Rhea" id="RHEA-COMP:11605"/>
        <dbReference type="ChEBI" id="CHEBI:15378"/>
        <dbReference type="ChEBI" id="CHEBI:30013"/>
        <dbReference type="ChEBI" id="CHEBI:30616"/>
        <dbReference type="ChEBI" id="CHEBI:61977"/>
        <dbReference type="ChEBI" id="CHEBI:456216"/>
        <dbReference type="EC" id="2.7.11.1"/>
    </reaction>
</comment>
<dbReference type="CDD" id="cd14014">
    <property type="entry name" value="STKc_PknB_like"/>
    <property type="match status" value="1"/>
</dbReference>
<evidence type="ECO:0000256" key="1">
    <source>
        <dbReference type="ARBA" id="ARBA00012513"/>
    </source>
</evidence>
<dbReference type="InterPro" id="IPR000719">
    <property type="entry name" value="Prot_kinase_dom"/>
</dbReference>
<feature type="domain" description="Protein kinase" evidence="12">
    <location>
        <begin position="11"/>
        <end position="282"/>
    </location>
</feature>
<keyword evidence="6 9" id="KW-0067">ATP-binding</keyword>
<evidence type="ECO:0000313" key="14">
    <source>
        <dbReference type="EMBL" id="KRN83738.1"/>
    </source>
</evidence>
<dbReference type="PROSITE" id="PS51178">
    <property type="entry name" value="PASTA"/>
    <property type="match status" value="3"/>
</dbReference>
<dbReference type="PANTHER" id="PTHR43289">
    <property type="entry name" value="MITOGEN-ACTIVATED PROTEIN KINASE KINASE KINASE 20-RELATED"/>
    <property type="match status" value="1"/>
</dbReference>
<evidence type="ECO:0000256" key="6">
    <source>
        <dbReference type="ARBA" id="ARBA00022840"/>
    </source>
</evidence>
<dbReference type="RefSeq" id="WP_056988095.1">
    <property type="nucleotide sequence ID" value="NZ_JQBK01000039.1"/>
</dbReference>